<evidence type="ECO:0000313" key="1">
    <source>
        <dbReference type="EMBL" id="OGL86542.1"/>
    </source>
</evidence>
<dbReference type="InterPro" id="IPR012657">
    <property type="entry name" value="23S_rRNA-intervening_sequence"/>
</dbReference>
<evidence type="ECO:0008006" key="3">
    <source>
        <dbReference type="Google" id="ProtNLM"/>
    </source>
</evidence>
<gene>
    <name evidence="1" type="ORF">A3I41_04610</name>
</gene>
<evidence type="ECO:0000313" key="2">
    <source>
        <dbReference type="Proteomes" id="UP000176593"/>
    </source>
</evidence>
<dbReference type="Gene3D" id="1.20.1440.60">
    <property type="entry name" value="23S rRNA-intervening sequence"/>
    <property type="match status" value="1"/>
</dbReference>
<name>A0A1F7V7K8_9BACT</name>
<dbReference type="NCBIfam" id="TIGR02436">
    <property type="entry name" value="four helix bundle protein"/>
    <property type="match status" value="1"/>
</dbReference>
<dbReference type="EMBL" id="MGEQ01000008">
    <property type="protein sequence ID" value="OGL86542.1"/>
    <property type="molecule type" value="Genomic_DNA"/>
</dbReference>
<proteinExistence type="predicted"/>
<dbReference type="InterPro" id="IPR036583">
    <property type="entry name" value="23S_rRNA_IVS_sf"/>
</dbReference>
<dbReference type="Pfam" id="PF05635">
    <property type="entry name" value="23S_rRNA_IVP"/>
    <property type="match status" value="1"/>
</dbReference>
<sequence>MVEINSFRDLRTWRESQDLVEEIYRVTEKFPVGELNKLVDQMRRAAVSVPSNIAEGMGRSSTKELSQFLIIARGSVHELLSQLETSKRLKFLLTEDFLSLSHRYRGLGAGISSHLTSISKYK</sequence>
<dbReference type="PANTHER" id="PTHR38471:SF2">
    <property type="entry name" value="FOUR HELIX BUNDLE PROTEIN"/>
    <property type="match status" value="1"/>
</dbReference>
<comment type="caution">
    <text evidence="1">The sequence shown here is derived from an EMBL/GenBank/DDBJ whole genome shotgun (WGS) entry which is preliminary data.</text>
</comment>
<accession>A0A1F7V7K8</accession>
<dbReference type="AlphaFoldDB" id="A0A1F7V7K8"/>
<organism evidence="1 2">
    <name type="scientific">Candidatus Uhrbacteria bacterium RIFCSPLOWO2_02_FULL_48_18</name>
    <dbReference type="NCBI Taxonomy" id="1802408"/>
    <lineage>
        <taxon>Bacteria</taxon>
        <taxon>Candidatus Uhriibacteriota</taxon>
    </lineage>
</organism>
<dbReference type="SUPFAM" id="SSF158446">
    <property type="entry name" value="IVS-encoded protein-like"/>
    <property type="match status" value="1"/>
</dbReference>
<dbReference type="PANTHER" id="PTHR38471">
    <property type="entry name" value="FOUR HELIX BUNDLE PROTEIN"/>
    <property type="match status" value="1"/>
</dbReference>
<protein>
    <recommendedName>
        <fullName evidence="3">Four helix bundle protein</fullName>
    </recommendedName>
</protein>
<dbReference type="Proteomes" id="UP000176593">
    <property type="component" value="Unassembled WGS sequence"/>
</dbReference>
<dbReference type="CDD" id="cd16377">
    <property type="entry name" value="23S_rRNA_IVP_like"/>
    <property type="match status" value="1"/>
</dbReference>
<reference evidence="1 2" key="1">
    <citation type="journal article" date="2016" name="Nat. Commun.">
        <title>Thousands of microbial genomes shed light on interconnected biogeochemical processes in an aquifer system.</title>
        <authorList>
            <person name="Anantharaman K."/>
            <person name="Brown C.T."/>
            <person name="Hug L.A."/>
            <person name="Sharon I."/>
            <person name="Castelle C.J."/>
            <person name="Probst A.J."/>
            <person name="Thomas B.C."/>
            <person name="Singh A."/>
            <person name="Wilkins M.J."/>
            <person name="Karaoz U."/>
            <person name="Brodie E.L."/>
            <person name="Williams K.H."/>
            <person name="Hubbard S.S."/>
            <person name="Banfield J.F."/>
        </authorList>
    </citation>
    <scope>NUCLEOTIDE SEQUENCE [LARGE SCALE GENOMIC DNA]</scope>
</reference>